<reference evidence="2 3" key="1">
    <citation type="submission" date="2018-07" db="EMBL/GenBank/DDBJ databases">
        <title>The complete nuclear genome of the prasinophyte Chloropicon primus (CCMP1205).</title>
        <authorList>
            <person name="Pombert J.-F."/>
            <person name="Otis C."/>
            <person name="Turmel M."/>
            <person name="Lemieux C."/>
        </authorList>
    </citation>
    <scope>NUCLEOTIDE SEQUENCE [LARGE SCALE GENOMIC DNA]</scope>
    <source>
        <strain evidence="2 3">CCMP1205</strain>
    </source>
</reference>
<evidence type="ECO:0000256" key="1">
    <source>
        <dbReference type="SAM" id="MobiDB-lite"/>
    </source>
</evidence>
<evidence type="ECO:0000313" key="2">
    <source>
        <dbReference type="EMBL" id="QDZ24394.1"/>
    </source>
</evidence>
<feature type="region of interest" description="Disordered" evidence="1">
    <location>
        <begin position="1"/>
        <end position="24"/>
    </location>
</feature>
<protein>
    <submittedName>
        <fullName evidence="2">Uncharacterized protein</fullName>
    </submittedName>
</protein>
<accession>A0A5B8MYD5</accession>
<proteinExistence type="predicted"/>
<name>A0A5B8MYD5_9CHLO</name>
<dbReference type="Proteomes" id="UP000316726">
    <property type="component" value="Chromosome 13"/>
</dbReference>
<keyword evidence="3" id="KW-1185">Reference proteome</keyword>
<evidence type="ECO:0000313" key="3">
    <source>
        <dbReference type="Proteomes" id="UP000316726"/>
    </source>
</evidence>
<dbReference type="EMBL" id="CP031046">
    <property type="protein sequence ID" value="QDZ24394.1"/>
    <property type="molecule type" value="Genomic_DNA"/>
</dbReference>
<sequence length="349" mass="39280">MSLLDEEYYGSMSDSDGEENEEVKKELLSLELPIPVTFEKIHKKVDKEREDYLANKKDGNIRKKKEDDILDRVSAHVLNNPPCRRLVKAAFAEEKAQDLYPAERDVHGLALYGGYKIKTEPVDFNYCTLKIDSNSWQQASAPKLYKSSRPLGKESEKEEKPLEVTSFTLQPETDFPKPLTELTQSFSQYSSMRSTVERIPASTSVSPHCTPSNVGPGSYDVATSMVKTKRKQKYASSMFRSRSSRFPGKHFENSSLGYSSIAEDKRAWSNKGSKFEDSKRQLVSREKKAIPGPGSHLLLRWPKSDPRLYSSPEKVSGHAGFYSRGVSASSGTSLHHDNSSLYAKTMTIE</sequence>
<gene>
    <name evidence="2" type="ORF">A3770_13p69120</name>
</gene>
<organism evidence="2 3">
    <name type="scientific">Chloropicon primus</name>
    <dbReference type="NCBI Taxonomy" id="1764295"/>
    <lineage>
        <taxon>Eukaryota</taxon>
        <taxon>Viridiplantae</taxon>
        <taxon>Chlorophyta</taxon>
        <taxon>Chloropicophyceae</taxon>
        <taxon>Chloropicales</taxon>
        <taxon>Chloropicaceae</taxon>
        <taxon>Chloropicon</taxon>
    </lineage>
</organism>
<dbReference type="AlphaFoldDB" id="A0A5B8MYD5"/>